<dbReference type="Proteomes" id="UP001164250">
    <property type="component" value="Chromosome 10"/>
</dbReference>
<sequence>MTDNKPESPTPMSPTPVIHVQSENAGFKSGIILNEMNYDVWSQIMEMHIAGCEKFEYIMGKTPQPTETDASYAKWYAEKQKVKGWLLTSMSPEIMKRYLRIRTTREIWNALAKAFYDGSNEAQIFALNQ</sequence>
<evidence type="ECO:0000313" key="2">
    <source>
        <dbReference type="Proteomes" id="UP001164250"/>
    </source>
</evidence>
<reference evidence="2" key="1">
    <citation type="journal article" date="2023" name="G3 (Bethesda)">
        <title>Genome assembly and association tests identify interacting loci associated with vigor, precocity, and sex in interspecific pistachio rootstocks.</title>
        <authorList>
            <person name="Palmer W."/>
            <person name="Jacygrad E."/>
            <person name="Sagayaradj S."/>
            <person name="Cavanaugh K."/>
            <person name="Han R."/>
            <person name="Bertier L."/>
            <person name="Beede B."/>
            <person name="Kafkas S."/>
            <person name="Golino D."/>
            <person name="Preece J."/>
            <person name="Michelmore R."/>
        </authorList>
    </citation>
    <scope>NUCLEOTIDE SEQUENCE [LARGE SCALE GENOMIC DNA]</scope>
</reference>
<gene>
    <name evidence="1" type="ORF">Patl1_07471</name>
</gene>
<dbReference type="EMBL" id="CM047906">
    <property type="protein sequence ID" value="KAJ0087124.1"/>
    <property type="molecule type" value="Genomic_DNA"/>
</dbReference>
<protein>
    <submittedName>
        <fullName evidence="1">Uncharacterized protein</fullName>
    </submittedName>
</protein>
<accession>A0ACC1AKA2</accession>
<keyword evidence="2" id="KW-1185">Reference proteome</keyword>
<comment type="caution">
    <text evidence="1">The sequence shown here is derived from an EMBL/GenBank/DDBJ whole genome shotgun (WGS) entry which is preliminary data.</text>
</comment>
<proteinExistence type="predicted"/>
<evidence type="ECO:0000313" key="1">
    <source>
        <dbReference type="EMBL" id="KAJ0087124.1"/>
    </source>
</evidence>
<organism evidence="1 2">
    <name type="scientific">Pistacia atlantica</name>
    <dbReference type="NCBI Taxonomy" id="434234"/>
    <lineage>
        <taxon>Eukaryota</taxon>
        <taxon>Viridiplantae</taxon>
        <taxon>Streptophyta</taxon>
        <taxon>Embryophyta</taxon>
        <taxon>Tracheophyta</taxon>
        <taxon>Spermatophyta</taxon>
        <taxon>Magnoliopsida</taxon>
        <taxon>eudicotyledons</taxon>
        <taxon>Gunneridae</taxon>
        <taxon>Pentapetalae</taxon>
        <taxon>rosids</taxon>
        <taxon>malvids</taxon>
        <taxon>Sapindales</taxon>
        <taxon>Anacardiaceae</taxon>
        <taxon>Pistacia</taxon>
    </lineage>
</organism>
<name>A0ACC1AKA2_9ROSI</name>